<sequence>MKRYSIVQPVAHLLRPCRNRYRLAELPPTRGIRYGSTTATIRAADNLSVYNSSPGKPKEAHIVSRLGDIRGSTLSIQDACAVLKTCLEVGHFDHELLSDCLSVVEGGYFSPVLVGGSEADAPLLFSADASPFKSCFDAINGLSVREKASMWQDKLSRIRRKCISHVEQLQPHVTADIDPEGRELFTTKKLGKVLDPKPLRVRVRQMAPGRKLCNTLALQLREAIPSATLMDLGNICTIFAVRLPLSGQMNDDTMDMLAARLHSFSPEDLASVMHHIAFLCSAAATRAVETWSYNRASGSARSSESHRLYSIRRLKLPQPFLQKVANAVGVYTNGEVCPEALGFCLGRELKPLEQHVHTAMLLARSDVPLSIQLWNALLSNVDKHLHEGIAVDTQTVLCFFEAVDYAQYTTPQTINTAQRLLSSCKYDNTANVDIFEGKHLAILQMLRLISTYSLGTYAKELLDILSEWMLQERTSLSKNIRLVH</sequence>
<reference evidence="1" key="2">
    <citation type="submission" date="2021-05" db="EMBL/GenBank/DDBJ databases">
        <authorList>
            <person name="Pain A."/>
        </authorList>
    </citation>
    <scope>NUCLEOTIDE SEQUENCE</scope>
    <source>
        <strain evidence="1">1802A</strain>
    </source>
</reference>
<protein>
    <submittedName>
        <fullName evidence="1">Uncharacterized protein</fullName>
    </submittedName>
</protein>
<evidence type="ECO:0000313" key="2">
    <source>
        <dbReference type="Proteomes" id="UP001195914"/>
    </source>
</evidence>
<gene>
    <name evidence="1" type="ORF">X943_000690</name>
</gene>
<dbReference type="AlphaFoldDB" id="A0AAD9LGT3"/>
<dbReference type="Proteomes" id="UP001195914">
    <property type="component" value="Unassembled WGS sequence"/>
</dbReference>
<evidence type="ECO:0000313" key="1">
    <source>
        <dbReference type="EMBL" id="KAK1935975.1"/>
    </source>
</evidence>
<name>A0AAD9LGT3_BABDI</name>
<dbReference type="EMBL" id="JAHBMH010000044">
    <property type="protein sequence ID" value="KAK1935975.1"/>
    <property type="molecule type" value="Genomic_DNA"/>
</dbReference>
<reference evidence="1" key="1">
    <citation type="journal article" date="2014" name="Nucleic Acids Res.">
        <title>The evolutionary dynamics of variant antigen genes in Babesia reveal a history of genomic innovation underlying host-parasite interaction.</title>
        <authorList>
            <person name="Jackson A.P."/>
            <person name="Otto T.D."/>
            <person name="Darby A."/>
            <person name="Ramaprasad A."/>
            <person name="Xia D."/>
            <person name="Echaide I.E."/>
            <person name="Farber M."/>
            <person name="Gahlot S."/>
            <person name="Gamble J."/>
            <person name="Gupta D."/>
            <person name="Gupta Y."/>
            <person name="Jackson L."/>
            <person name="Malandrin L."/>
            <person name="Malas T.B."/>
            <person name="Moussa E."/>
            <person name="Nair M."/>
            <person name="Reid A.J."/>
            <person name="Sanders M."/>
            <person name="Sharma J."/>
            <person name="Tracey A."/>
            <person name="Quail M.A."/>
            <person name="Weir W."/>
            <person name="Wastling J.M."/>
            <person name="Hall N."/>
            <person name="Willadsen P."/>
            <person name="Lingelbach K."/>
            <person name="Shiels B."/>
            <person name="Tait A."/>
            <person name="Berriman M."/>
            <person name="Allred D.R."/>
            <person name="Pain A."/>
        </authorList>
    </citation>
    <scope>NUCLEOTIDE SEQUENCE</scope>
    <source>
        <strain evidence="1">1802A</strain>
    </source>
</reference>
<keyword evidence="2" id="KW-1185">Reference proteome</keyword>
<organism evidence="1 2">
    <name type="scientific">Babesia divergens</name>
    <dbReference type="NCBI Taxonomy" id="32595"/>
    <lineage>
        <taxon>Eukaryota</taxon>
        <taxon>Sar</taxon>
        <taxon>Alveolata</taxon>
        <taxon>Apicomplexa</taxon>
        <taxon>Aconoidasida</taxon>
        <taxon>Piroplasmida</taxon>
        <taxon>Babesiidae</taxon>
        <taxon>Babesia</taxon>
    </lineage>
</organism>
<accession>A0AAD9LGT3</accession>
<proteinExistence type="predicted"/>
<comment type="caution">
    <text evidence="1">The sequence shown here is derived from an EMBL/GenBank/DDBJ whole genome shotgun (WGS) entry which is preliminary data.</text>
</comment>